<reference evidence="2 3" key="1">
    <citation type="submission" date="2018-10" db="EMBL/GenBank/DDBJ databases">
        <authorList>
            <person name="Li J."/>
        </authorList>
    </citation>
    <scope>NUCLEOTIDE SEQUENCE [LARGE SCALE GENOMIC DNA]</scope>
    <source>
        <strain evidence="2 3">ZD1-4</strain>
    </source>
</reference>
<dbReference type="AlphaFoldDB" id="A0A3L7IXA4"/>
<dbReference type="GO" id="GO:0016747">
    <property type="term" value="F:acyltransferase activity, transferring groups other than amino-acyl groups"/>
    <property type="evidence" value="ECO:0007669"/>
    <property type="project" value="InterPro"/>
</dbReference>
<evidence type="ECO:0000259" key="1">
    <source>
        <dbReference type="PROSITE" id="PS51186"/>
    </source>
</evidence>
<keyword evidence="2" id="KW-0808">Transferase</keyword>
<evidence type="ECO:0000313" key="3">
    <source>
        <dbReference type="Proteomes" id="UP000282460"/>
    </source>
</evidence>
<comment type="caution">
    <text evidence="2">The sequence shown here is derived from an EMBL/GenBank/DDBJ whole genome shotgun (WGS) entry which is preliminary data.</text>
</comment>
<name>A0A3L7IXA4_9MICO</name>
<dbReference type="EMBL" id="RCWJ01000003">
    <property type="protein sequence ID" value="RLQ82820.1"/>
    <property type="molecule type" value="Genomic_DNA"/>
</dbReference>
<accession>A0A3L7IXA4</accession>
<sequence>MPPGPRMPQRSAVVVTGLDYWRRPARQGAQHRMSDALTFVPLKAAGLHALTAGNLAEASRITGFDLPEEYLEHAWLWEMRSLQLEDEPADEEWVAWIVARADDRTVIGRSGFHARPNEVGMVELSYTVLPQYRRRGYAGQILRQLVSFAREHPAVRILRATVSPDNAASLATLSKFPFVHVGDQMDEIDGLELVFELEVES</sequence>
<dbReference type="InterPro" id="IPR051531">
    <property type="entry name" value="N-acetyltransferase"/>
</dbReference>
<dbReference type="OrthoDB" id="2061990at2"/>
<dbReference type="PANTHER" id="PTHR43792:SF13">
    <property type="entry name" value="ACETYLTRANSFERASE"/>
    <property type="match status" value="1"/>
</dbReference>
<dbReference type="CDD" id="cd04301">
    <property type="entry name" value="NAT_SF"/>
    <property type="match status" value="1"/>
</dbReference>
<gene>
    <name evidence="2" type="ORF">D9V28_11610</name>
</gene>
<dbReference type="InterPro" id="IPR016181">
    <property type="entry name" value="Acyl_CoA_acyltransferase"/>
</dbReference>
<organism evidence="2 3">
    <name type="scientific">Mycetocola zhadangensis</name>
    <dbReference type="NCBI Taxonomy" id="1164595"/>
    <lineage>
        <taxon>Bacteria</taxon>
        <taxon>Bacillati</taxon>
        <taxon>Actinomycetota</taxon>
        <taxon>Actinomycetes</taxon>
        <taxon>Micrococcales</taxon>
        <taxon>Microbacteriaceae</taxon>
        <taxon>Mycetocola</taxon>
    </lineage>
</organism>
<dbReference type="Pfam" id="PF13302">
    <property type="entry name" value="Acetyltransf_3"/>
    <property type="match status" value="1"/>
</dbReference>
<dbReference type="SUPFAM" id="SSF55729">
    <property type="entry name" value="Acyl-CoA N-acyltransferases (Nat)"/>
    <property type="match status" value="1"/>
</dbReference>
<dbReference type="InterPro" id="IPR000182">
    <property type="entry name" value="GNAT_dom"/>
</dbReference>
<protein>
    <submittedName>
        <fullName evidence="2">N-acetyltransferase</fullName>
    </submittedName>
</protein>
<dbReference type="PANTHER" id="PTHR43792">
    <property type="entry name" value="GNAT FAMILY, PUTATIVE (AFU_ORTHOLOGUE AFUA_3G00765)-RELATED-RELATED"/>
    <property type="match status" value="1"/>
</dbReference>
<dbReference type="Gene3D" id="3.40.630.30">
    <property type="match status" value="1"/>
</dbReference>
<evidence type="ECO:0000313" key="2">
    <source>
        <dbReference type="EMBL" id="RLQ82820.1"/>
    </source>
</evidence>
<keyword evidence="3" id="KW-1185">Reference proteome</keyword>
<dbReference type="Proteomes" id="UP000282460">
    <property type="component" value="Unassembled WGS sequence"/>
</dbReference>
<feature type="domain" description="N-acetyltransferase" evidence="1">
    <location>
        <begin position="61"/>
        <end position="198"/>
    </location>
</feature>
<dbReference type="PROSITE" id="PS51186">
    <property type="entry name" value="GNAT"/>
    <property type="match status" value="1"/>
</dbReference>
<proteinExistence type="predicted"/>